<protein>
    <recommendedName>
        <fullName evidence="2">non-specific serine/threonine protein kinase</fullName>
        <ecNumber evidence="2">2.7.11.1</ecNumber>
    </recommendedName>
</protein>
<evidence type="ECO:0000256" key="7">
    <source>
        <dbReference type="ARBA" id="ARBA00022989"/>
    </source>
</evidence>
<dbReference type="PROSITE" id="PS50011">
    <property type="entry name" value="PROTEIN_KINASE_DOM"/>
    <property type="match status" value="1"/>
</dbReference>
<evidence type="ECO:0000256" key="3">
    <source>
        <dbReference type="ARBA" id="ARBA00022692"/>
    </source>
</evidence>
<accession>A0AAN7M3J2</accession>
<evidence type="ECO:0000256" key="8">
    <source>
        <dbReference type="ARBA" id="ARBA00023136"/>
    </source>
</evidence>
<comment type="catalytic activity">
    <reaction evidence="10">
        <text>L-threonyl-[protein] + ATP = O-phospho-L-threonyl-[protein] + ADP + H(+)</text>
        <dbReference type="Rhea" id="RHEA:46608"/>
        <dbReference type="Rhea" id="RHEA-COMP:11060"/>
        <dbReference type="Rhea" id="RHEA-COMP:11605"/>
        <dbReference type="ChEBI" id="CHEBI:15378"/>
        <dbReference type="ChEBI" id="CHEBI:30013"/>
        <dbReference type="ChEBI" id="CHEBI:30616"/>
        <dbReference type="ChEBI" id="CHEBI:61977"/>
        <dbReference type="ChEBI" id="CHEBI:456216"/>
        <dbReference type="EC" id="2.7.11.1"/>
    </reaction>
</comment>
<evidence type="ECO:0000313" key="16">
    <source>
        <dbReference type="EMBL" id="KAK4798491.1"/>
    </source>
</evidence>
<dbReference type="Pfam" id="PF07714">
    <property type="entry name" value="PK_Tyr_Ser-Thr"/>
    <property type="match status" value="1"/>
</dbReference>
<dbReference type="InterPro" id="IPR011697">
    <property type="entry name" value="Peptidase_C26"/>
</dbReference>
<dbReference type="InterPro" id="IPR029062">
    <property type="entry name" value="Class_I_gatase-like"/>
</dbReference>
<feature type="chain" id="PRO_5043008123" description="non-specific serine/threonine protein kinase" evidence="14">
    <location>
        <begin position="20"/>
        <end position="865"/>
    </location>
</feature>
<dbReference type="SUPFAM" id="SSF52317">
    <property type="entry name" value="Class I glutamine amidotransferase-like"/>
    <property type="match status" value="1"/>
</dbReference>
<keyword evidence="9" id="KW-0325">Glycoprotein</keyword>
<dbReference type="Pfam" id="PF14380">
    <property type="entry name" value="WAK_assoc"/>
    <property type="match status" value="1"/>
</dbReference>
<comment type="catalytic activity">
    <reaction evidence="11">
        <text>L-seryl-[protein] + ATP = O-phospho-L-seryl-[protein] + ADP + H(+)</text>
        <dbReference type="Rhea" id="RHEA:17989"/>
        <dbReference type="Rhea" id="RHEA-COMP:9863"/>
        <dbReference type="Rhea" id="RHEA-COMP:11604"/>
        <dbReference type="ChEBI" id="CHEBI:15378"/>
        <dbReference type="ChEBI" id="CHEBI:29999"/>
        <dbReference type="ChEBI" id="CHEBI:30616"/>
        <dbReference type="ChEBI" id="CHEBI:83421"/>
        <dbReference type="ChEBI" id="CHEBI:456216"/>
        <dbReference type="EC" id="2.7.11.1"/>
    </reaction>
</comment>
<dbReference type="PROSITE" id="PS00107">
    <property type="entry name" value="PROTEIN_KINASE_ATP"/>
    <property type="match status" value="1"/>
</dbReference>
<dbReference type="InterPro" id="IPR017441">
    <property type="entry name" value="Protein_kinase_ATP_BS"/>
</dbReference>
<evidence type="ECO:0000256" key="1">
    <source>
        <dbReference type="ARBA" id="ARBA00004167"/>
    </source>
</evidence>
<keyword evidence="5 12" id="KW-0547">Nucleotide-binding</keyword>
<dbReference type="PANTHER" id="PTHR46008:SF20">
    <property type="entry name" value="PROTEIN KINASE DOMAIN-CONTAINING PROTEIN"/>
    <property type="match status" value="1"/>
</dbReference>
<evidence type="ECO:0000256" key="13">
    <source>
        <dbReference type="SAM" id="Phobius"/>
    </source>
</evidence>
<feature type="transmembrane region" description="Helical" evidence="13">
    <location>
        <begin position="599"/>
        <end position="622"/>
    </location>
</feature>
<organism evidence="16 17">
    <name type="scientific">Trapa natans</name>
    <name type="common">Water chestnut</name>
    <dbReference type="NCBI Taxonomy" id="22666"/>
    <lineage>
        <taxon>Eukaryota</taxon>
        <taxon>Viridiplantae</taxon>
        <taxon>Streptophyta</taxon>
        <taxon>Embryophyta</taxon>
        <taxon>Tracheophyta</taxon>
        <taxon>Spermatophyta</taxon>
        <taxon>Magnoliopsida</taxon>
        <taxon>eudicotyledons</taxon>
        <taxon>Gunneridae</taxon>
        <taxon>Pentapetalae</taxon>
        <taxon>rosids</taxon>
        <taxon>malvids</taxon>
        <taxon>Myrtales</taxon>
        <taxon>Lythraceae</taxon>
        <taxon>Trapa</taxon>
    </lineage>
</organism>
<dbReference type="SUPFAM" id="SSF47699">
    <property type="entry name" value="Bifunctional inhibitor/lipid-transfer protein/seed storage 2S albumin"/>
    <property type="match status" value="1"/>
</dbReference>
<name>A0AAN7M3J2_TRANT</name>
<dbReference type="GO" id="GO:0016020">
    <property type="term" value="C:membrane"/>
    <property type="evidence" value="ECO:0007669"/>
    <property type="project" value="UniProtKB-SubCell"/>
</dbReference>
<evidence type="ECO:0000256" key="14">
    <source>
        <dbReference type="SAM" id="SignalP"/>
    </source>
</evidence>
<dbReference type="Gene3D" id="1.10.110.10">
    <property type="entry name" value="Plant lipid-transfer and hydrophobic proteins"/>
    <property type="match status" value="1"/>
</dbReference>
<keyword evidence="8 13" id="KW-0472">Membrane</keyword>
<dbReference type="InterPro" id="IPR000719">
    <property type="entry name" value="Prot_kinase_dom"/>
</dbReference>
<feature type="binding site" evidence="12">
    <location>
        <position position="740"/>
    </location>
    <ligand>
        <name>ATP</name>
        <dbReference type="ChEBI" id="CHEBI:30616"/>
    </ligand>
</feature>
<evidence type="ECO:0000256" key="10">
    <source>
        <dbReference type="ARBA" id="ARBA00047899"/>
    </source>
</evidence>
<comment type="caution">
    <text evidence="16">The sequence shown here is derived from an EMBL/GenBank/DDBJ whole genome shotgun (WGS) entry which is preliminary data.</text>
</comment>
<keyword evidence="4 14" id="KW-0732">Signal</keyword>
<dbReference type="EMBL" id="JAXQNO010000005">
    <property type="protein sequence ID" value="KAK4798491.1"/>
    <property type="molecule type" value="Genomic_DNA"/>
</dbReference>
<dbReference type="Pfam" id="PF13947">
    <property type="entry name" value="GUB_WAK_bind"/>
    <property type="match status" value="1"/>
</dbReference>
<keyword evidence="6 12" id="KW-0067">ATP-binding</keyword>
<evidence type="ECO:0000256" key="5">
    <source>
        <dbReference type="ARBA" id="ARBA00022741"/>
    </source>
</evidence>
<keyword evidence="7 13" id="KW-1133">Transmembrane helix</keyword>
<evidence type="ECO:0000256" key="9">
    <source>
        <dbReference type="ARBA" id="ARBA00023180"/>
    </source>
</evidence>
<dbReference type="InterPro" id="IPR016140">
    <property type="entry name" value="Bifunc_inhib/LTP/seed_store"/>
</dbReference>
<comment type="subcellular location">
    <subcellularLocation>
        <location evidence="1">Membrane</location>
        <topology evidence="1">Single-pass membrane protein</topology>
    </subcellularLocation>
</comment>
<dbReference type="InterPro" id="IPR036312">
    <property type="entry name" value="Bifun_inhib/LTP/seed_sf"/>
</dbReference>
<gene>
    <name evidence="16" type="ORF">SAY86_030817</name>
</gene>
<dbReference type="GO" id="GO:0030247">
    <property type="term" value="F:polysaccharide binding"/>
    <property type="evidence" value="ECO:0007669"/>
    <property type="project" value="InterPro"/>
</dbReference>
<dbReference type="InterPro" id="IPR001245">
    <property type="entry name" value="Ser-Thr/Tyr_kinase_cat_dom"/>
</dbReference>
<dbReference type="Gene3D" id="3.40.50.880">
    <property type="match status" value="1"/>
</dbReference>
<evidence type="ECO:0000256" key="11">
    <source>
        <dbReference type="ARBA" id="ARBA00048679"/>
    </source>
</evidence>
<dbReference type="InterPro" id="IPR025287">
    <property type="entry name" value="WAK_GUB"/>
</dbReference>
<evidence type="ECO:0000256" key="6">
    <source>
        <dbReference type="ARBA" id="ARBA00022840"/>
    </source>
</evidence>
<dbReference type="SUPFAM" id="SSF56112">
    <property type="entry name" value="Protein kinase-like (PK-like)"/>
    <property type="match status" value="1"/>
</dbReference>
<evidence type="ECO:0000256" key="12">
    <source>
        <dbReference type="PROSITE-ProRule" id="PRU10141"/>
    </source>
</evidence>
<feature type="domain" description="Protein kinase" evidence="15">
    <location>
        <begin position="712"/>
        <end position="865"/>
    </location>
</feature>
<dbReference type="Pfam" id="PF07722">
    <property type="entry name" value="Peptidase_C26"/>
    <property type="match status" value="1"/>
</dbReference>
<keyword evidence="3 13" id="KW-0812">Transmembrane</keyword>
<dbReference type="EC" id="2.7.11.1" evidence="2"/>
<dbReference type="AlphaFoldDB" id="A0AAN7M3J2"/>
<dbReference type="GO" id="GO:0004674">
    <property type="term" value="F:protein serine/threonine kinase activity"/>
    <property type="evidence" value="ECO:0007669"/>
    <property type="project" value="UniProtKB-KW"/>
</dbReference>
<evidence type="ECO:0000256" key="2">
    <source>
        <dbReference type="ARBA" id="ARBA00012513"/>
    </source>
</evidence>
<keyword evidence="17" id="KW-1185">Reference proteome</keyword>
<evidence type="ECO:0000313" key="17">
    <source>
        <dbReference type="Proteomes" id="UP001346149"/>
    </source>
</evidence>
<feature type="signal peptide" evidence="14">
    <location>
        <begin position="1"/>
        <end position="19"/>
    </location>
</feature>
<dbReference type="Proteomes" id="UP001346149">
    <property type="component" value="Unassembled WGS sequence"/>
</dbReference>
<dbReference type="GO" id="GO:0016787">
    <property type="term" value="F:hydrolase activity"/>
    <property type="evidence" value="ECO:0007669"/>
    <property type="project" value="InterPro"/>
</dbReference>
<reference evidence="16 17" key="1">
    <citation type="journal article" date="2023" name="Hortic Res">
        <title>Pangenome of water caltrop reveals structural variations and asymmetric subgenome divergence after allopolyploidization.</title>
        <authorList>
            <person name="Zhang X."/>
            <person name="Chen Y."/>
            <person name="Wang L."/>
            <person name="Yuan Y."/>
            <person name="Fang M."/>
            <person name="Shi L."/>
            <person name="Lu R."/>
            <person name="Comes H.P."/>
            <person name="Ma Y."/>
            <person name="Chen Y."/>
            <person name="Huang G."/>
            <person name="Zhou Y."/>
            <person name="Zheng Z."/>
            <person name="Qiu Y."/>
        </authorList>
    </citation>
    <scope>NUCLEOTIDE SEQUENCE [LARGE SCALE GENOMIC DNA]</scope>
    <source>
        <strain evidence="16">F231</strain>
    </source>
</reference>
<dbReference type="Pfam" id="PF14368">
    <property type="entry name" value="LTP_2"/>
    <property type="match status" value="1"/>
</dbReference>
<dbReference type="Gene3D" id="3.30.200.20">
    <property type="entry name" value="Phosphorylase Kinase, domain 1"/>
    <property type="match status" value="1"/>
</dbReference>
<proteinExistence type="predicted"/>
<evidence type="ECO:0000259" key="15">
    <source>
        <dbReference type="PROSITE" id="PS50011"/>
    </source>
</evidence>
<dbReference type="PANTHER" id="PTHR46008">
    <property type="entry name" value="LEAF RUST 10 DISEASE-RESISTANCE LOCUS RECEPTOR-LIKE PROTEIN KINASE-LIKE 1.4"/>
    <property type="match status" value="1"/>
</dbReference>
<dbReference type="GO" id="GO:0005524">
    <property type="term" value="F:ATP binding"/>
    <property type="evidence" value="ECO:0007669"/>
    <property type="project" value="UniProtKB-UniRule"/>
</dbReference>
<sequence>MKAWAVMLAVCFVVAPALARAAAPPPRLCCDPLQLVPCVPSLIYASTPTSQCCSGLEQEQSCLCGYISNPLLQTYYTIYYTRIVQMLAAQCLHNTGLGDDGGFKFNVFHRPHLPRYNGLMGVPYKAVMLEKKGCAKSRGSVAHINYGDYDGHRHSVKVVEKTPLHSWFKDSLDEGNMELMVNSYHHQGVKKLAQRFVRMAFAPDGLIEGFYDPDAYKPEEGKFIMGLQFHPERMRKSDIHEFDYPGCPSAYQINTSPKLSISGLRYLFVPPDGSHFPAPNCTAPANDGEQCERKKIDVSAKVCTLLFRQVILLAGPLSSHSPHNPPVKMRGHSLWRTSILLLLLAATATLPLSAATAAAAPSPSPPVTATPSNCSNAFDCGPLRNLSYPFTGGNRPAYCGIPDFRLTCHGNQSAELTTGSMRYRVLDINQTTRSLTMARSDLYNNTCLSNSTYNNTTLNSTFFIGQPENEDLTIFYGCSSIITIVPPNMFNCEINGSSSKSYYLMGPVPYDPVLNVSKCNVSVSVPILQSSAAMLTDNRALLKEALMKGFAVNYTVPYEEECIKCRRILGECVFNSTSGGPICICSGSGVCSVSGKDRITLGIVLALSGAGFTGILLGFWIFSQRAKKRKLGVRHTSAASSADGGGGPAHISEIREISGPPLSKAIFTTSTTNYSPTIPSYPSSKCDLENGSTYFGVQVFSYEELEEATQNFNPARELGDGGFGTVYYGELRDGRAVAVKRLYENNMRRLEQFMNEVEILTRLRHDNLPAVDTSRHRRDVNLANMAVNKIQSRVLHELVDPVLGFETDYQVKRMTTLVAELAFQCLQQEKDMRPTMLEVLEALRRIKNGDKSHQSDGSCADGHFI</sequence>
<dbReference type="InterPro" id="IPR011009">
    <property type="entry name" value="Kinase-like_dom_sf"/>
</dbReference>
<evidence type="ECO:0000256" key="4">
    <source>
        <dbReference type="ARBA" id="ARBA00022729"/>
    </source>
</evidence>
<dbReference type="InterPro" id="IPR032872">
    <property type="entry name" value="WAK_assoc_C"/>
</dbReference>